<reference evidence="13 14" key="1">
    <citation type="journal article" date="2018" name="Nat. Ecol. Evol.">
        <title>Genomic signatures of mitonuclear coevolution across populations of Tigriopus californicus.</title>
        <authorList>
            <person name="Barreto F.S."/>
            <person name="Watson E.T."/>
            <person name="Lima T.G."/>
            <person name="Willett C.S."/>
            <person name="Edmands S."/>
            <person name="Li W."/>
            <person name="Burton R.S."/>
        </authorList>
    </citation>
    <scope>NUCLEOTIDE SEQUENCE [LARGE SCALE GENOMIC DNA]</scope>
    <source>
        <strain evidence="13 14">San Diego</strain>
    </source>
</reference>
<dbReference type="GO" id="GO:0005886">
    <property type="term" value="C:plasma membrane"/>
    <property type="evidence" value="ECO:0007669"/>
    <property type="project" value="TreeGrafter"/>
</dbReference>
<dbReference type="GO" id="GO:0004983">
    <property type="term" value="F:neuropeptide Y receptor activity"/>
    <property type="evidence" value="ECO:0007669"/>
    <property type="project" value="InterPro"/>
</dbReference>
<dbReference type="Pfam" id="PF00001">
    <property type="entry name" value="7tm_1"/>
    <property type="match status" value="1"/>
</dbReference>
<dbReference type="OMA" id="EECDERQ"/>
<keyword evidence="3 9" id="KW-0812">Transmembrane</keyword>
<dbReference type="PRINTS" id="PR00237">
    <property type="entry name" value="GPCRRHODOPSN"/>
</dbReference>
<evidence type="ECO:0000256" key="2">
    <source>
        <dbReference type="ARBA" id="ARBA00010663"/>
    </source>
</evidence>
<dbReference type="PANTHER" id="PTHR24235">
    <property type="entry name" value="NEUROPEPTIDE Y RECEPTOR"/>
    <property type="match status" value="1"/>
</dbReference>
<keyword evidence="7 9" id="KW-0675">Receptor</keyword>
<dbReference type="Proteomes" id="UP000318571">
    <property type="component" value="Chromosome 5"/>
</dbReference>
<feature type="transmembrane region" description="Helical" evidence="11">
    <location>
        <begin position="48"/>
        <end position="69"/>
    </location>
</feature>
<dbReference type="EMBL" id="VCGU01000004">
    <property type="protein sequence ID" value="TRY76954.1"/>
    <property type="molecule type" value="Genomic_DNA"/>
</dbReference>
<dbReference type="PROSITE" id="PS50262">
    <property type="entry name" value="G_PROTEIN_RECEP_F1_2"/>
    <property type="match status" value="1"/>
</dbReference>
<evidence type="ECO:0000256" key="10">
    <source>
        <dbReference type="SAM" id="MobiDB-lite"/>
    </source>
</evidence>
<evidence type="ECO:0000256" key="9">
    <source>
        <dbReference type="RuleBase" id="RU000688"/>
    </source>
</evidence>
<dbReference type="AlphaFoldDB" id="A0A553PH17"/>
<comment type="subcellular location">
    <subcellularLocation>
        <location evidence="1">Membrane</location>
        <topology evidence="1">Multi-pass membrane protein</topology>
    </subcellularLocation>
</comment>
<comment type="caution">
    <text evidence="13">The sequence shown here is derived from an EMBL/GenBank/DDBJ whole genome shotgun (WGS) entry which is preliminary data.</text>
</comment>
<sequence length="500" mass="57249">MNMINESGFTDLEVHNDSQSFRSEDEDMAYCSIQYIIYTPLSKLIFSLLYLIIFCFGFFGNLLVALAVIKSKHMRTVTNYFILNLALSDIVMCLFSVPFTPLQSFSGKWMFGEVLCKLFPFSQGVSVYISTLTLTIIALDRFVVIIYPFRARMQVKTCLVLIWIIDMLACLFTGPYAYHVTIENDDTTGDEQCNETWGGLRRTIYGAFTNITQFVLPFITIILCYTAIIRKLTTRSHMRPGMRSAQREEVERARNLKTNRMLISMVIVFGICWLPLNCINLLADLEFFPIFCWEYYHLVFFVCHVMAMSSTCYNPFLYGWHNDSFQKEFIRMMPVLKGVCGAKTNGNDQIRCQILRDNETTNAEILNASLLTRMTSTVRRVSIKRSISHESRRTKMKHMLVKTQVSCHLKEGGAPLPVHAVPQPKKKQSPLCPIKERSSHHETNGHDQESNSEMGVSVQDPSNGQGLSCPHQNEECDERQRSSSVTLRTTKATAREERSC</sequence>
<evidence type="ECO:0000256" key="7">
    <source>
        <dbReference type="ARBA" id="ARBA00023170"/>
    </source>
</evidence>
<proteinExistence type="inferred from homology"/>
<dbReference type="SMART" id="SM01381">
    <property type="entry name" value="7TM_GPCR_Srsx"/>
    <property type="match status" value="1"/>
</dbReference>
<feature type="compositionally biased region" description="Polar residues" evidence="10">
    <location>
        <begin position="451"/>
        <end position="466"/>
    </location>
</feature>
<evidence type="ECO:0000256" key="4">
    <source>
        <dbReference type="ARBA" id="ARBA00022989"/>
    </source>
</evidence>
<evidence type="ECO:0000256" key="11">
    <source>
        <dbReference type="SAM" id="Phobius"/>
    </source>
</evidence>
<comment type="similarity">
    <text evidence="2 9">Belongs to the G-protein coupled receptor 1 family.</text>
</comment>
<feature type="transmembrane region" description="Helical" evidence="11">
    <location>
        <begin position="125"/>
        <end position="147"/>
    </location>
</feature>
<feature type="transmembrane region" description="Helical" evidence="11">
    <location>
        <begin position="262"/>
        <end position="283"/>
    </location>
</feature>
<evidence type="ECO:0000256" key="8">
    <source>
        <dbReference type="ARBA" id="ARBA00023224"/>
    </source>
</evidence>
<feature type="transmembrane region" description="Helical" evidence="11">
    <location>
        <begin position="159"/>
        <end position="178"/>
    </location>
</feature>
<accession>A0A553PH17</accession>
<protein>
    <recommendedName>
        <fullName evidence="12">G-protein coupled receptors family 1 profile domain-containing protein</fullName>
    </recommendedName>
</protein>
<feature type="domain" description="G-protein coupled receptors family 1 profile" evidence="12">
    <location>
        <begin position="60"/>
        <end position="318"/>
    </location>
</feature>
<dbReference type="PANTHER" id="PTHR24235:SF29">
    <property type="entry name" value="GH23382P"/>
    <property type="match status" value="1"/>
</dbReference>
<feature type="transmembrane region" description="Helical" evidence="11">
    <location>
        <begin position="81"/>
        <end position="105"/>
    </location>
</feature>
<dbReference type="GO" id="GO:0043005">
    <property type="term" value="C:neuron projection"/>
    <property type="evidence" value="ECO:0007669"/>
    <property type="project" value="TreeGrafter"/>
</dbReference>
<dbReference type="InterPro" id="IPR000276">
    <property type="entry name" value="GPCR_Rhodpsn"/>
</dbReference>
<evidence type="ECO:0000256" key="6">
    <source>
        <dbReference type="ARBA" id="ARBA00023136"/>
    </source>
</evidence>
<evidence type="ECO:0000259" key="12">
    <source>
        <dbReference type="PROSITE" id="PS50262"/>
    </source>
</evidence>
<evidence type="ECO:0000256" key="3">
    <source>
        <dbReference type="ARBA" id="ARBA00022692"/>
    </source>
</evidence>
<feature type="transmembrane region" description="Helical" evidence="11">
    <location>
        <begin position="204"/>
        <end position="229"/>
    </location>
</feature>
<evidence type="ECO:0000313" key="13">
    <source>
        <dbReference type="EMBL" id="TRY76954.1"/>
    </source>
</evidence>
<name>A0A553PH17_TIGCA</name>
<dbReference type="GO" id="GO:0042923">
    <property type="term" value="F:neuropeptide binding"/>
    <property type="evidence" value="ECO:0007669"/>
    <property type="project" value="TreeGrafter"/>
</dbReference>
<dbReference type="STRING" id="6832.A0A553PH17"/>
<feature type="compositionally biased region" description="Basic and acidic residues" evidence="10">
    <location>
        <begin position="434"/>
        <end position="449"/>
    </location>
</feature>
<feature type="region of interest" description="Disordered" evidence="10">
    <location>
        <begin position="412"/>
        <end position="500"/>
    </location>
</feature>
<keyword evidence="5 9" id="KW-0297">G-protein coupled receptor</keyword>
<dbReference type="PROSITE" id="PS00237">
    <property type="entry name" value="G_PROTEIN_RECEP_F1_1"/>
    <property type="match status" value="1"/>
</dbReference>
<keyword evidence="6 11" id="KW-0472">Membrane</keyword>
<evidence type="ECO:0000256" key="1">
    <source>
        <dbReference type="ARBA" id="ARBA00004141"/>
    </source>
</evidence>
<dbReference type="InterPro" id="IPR017452">
    <property type="entry name" value="GPCR_Rhodpsn_7TM"/>
</dbReference>
<dbReference type="CDD" id="cd15203">
    <property type="entry name" value="7tmA_NPYR-like"/>
    <property type="match status" value="1"/>
</dbReference>
<gene>
    <name evidence="13" type="ORF">TCAL_09216</name>
</gene>
<dbReference type="OrthoDB" id="9046662at2759"/>
<dbReference type="SUPFAM" id="SSF81321">
    <property type="entry name" value="Family A G protein-coupled receptor-like"/>
    <property type="match status" value="1"/>
</dbReference>
<feature type="compositionally biased region" description="Basic and acidic residues" evidence="10">
    <location>
        <begin position="472"/>
        <end position="481"/>
    </location>
</feature>
<dbReference type="InterPro" id="IPR000611">
    <property type="entry name" value="NPY_rcpt"/>
</dbReference>
<evidence type="ECO:0000256" key="5">
    <source>
        <dbReference type="ARBA" id="ARBA00023040"/>
    </source>
</evidence>
<keyword evidence="8 9" id="KW-0807">Transducer</keyword>
<keyword evidence="14" id="KW-1185">Reference proteome</keyword>
<evidence type="ECO:0000313" key="14">
    <source>
        <dbReference type="Proteomes" id="UP000318571"/>
    </source>
</evidence>
<dbReference type="PRINTS" id="PR01012">
    <property type="entry name" value="NRPEPTIDEYR"/>
</dbReference>
<keyword evidence="4 11" id="KW-1133">Transmembrane helix</keyword>
<dbReference type="Gene3D" id="1.20.1070.10">
    <property type="entry name" value="Rhodopsin 7-helix transmembrane proteins"/>
    <property type="match status" value="1"/>
</dbReference>
<feature type="compositionally biased region" description="Polar residues" evidence="10">
    <location>
        <begin position="482"/>
        <end position="492"/>
    </location>
</feature>
<organism evidence="13 14">
    <name type="scientific">Tigriopus californicus</name>
    <name type="common">Marine copepod</name>
    <dbReference type="NCBI Taxonomy" id="6832"/>
    <lineage>
        <taxon>Eukaryota</taxon>
        <taxon>Metazoa</taxon>
        <taxon>Ecdysozoa</taxon>
        <taxon>Arthropoda</taxon>
        <taxon>Crustacea</taxon>
        <taxon>Multicrustacea</taxon>
        <taxon>Hexanauplia</taxon>
        <taxon>Copepoda</taxon>
        <taxon>Harpacticoida</taxon>
        <taxon>Harpacticidae</taxon>
        <taxon>Tigriopus</taxon>
    </lineage>
</organism>
<feature type="transmembrane region" description="Helical" evidence="11">
    <location>
        <begin position="295"/>
        <end position="317"/>
    </location>
</feature>